<keyword evidence="4" id="KW-0813">Transport</keyword>
<accession>A0ABM1KJG3</accession>
<keyword evidence="6 15" id="KW-0812">Transmembrane</keyword>
<evidence type="ECO:0000259" key="16">
    <source>
        <dbReference type="PROSITE" id="PS50850"/>
    </source>
</evidence>
<keyword evidence="7" id="KW-0256">Endoplasmic reticulum</keyword>
<proteinExistence type="inferred from homology"/>
<name>A0ABM1KJG3_GEKJA</name>
<gene>
    <name evidence="18" type="primary">FLVCR2</name>
</gene>
<evidence type="ECO:0000256" key="14">
    <source>
        <dbReference type="ARBA" id="ARBA00046338"/>
    </source>
</evidence>
<dbReference type="InterPro" id="IPR020846">
    <property type="entry name" value="MFS_dom"/>
</dbReference>
<keyword evidence="9" id="KW-0496">Mitochondrion</keyword>
<feature type="transmembrane region" description="Helical" evidence="15">
    <location>
        <begin position="340"/>
        <end position="360"/>
    </location>
</feature>
<sequence length="396" mass="43549">MCYMLIYIPFLFPVAWLLDKKGLRLIALAGSALNCLGAWVKVGSMQPHLFPVTVVGQVICSLAQVFILGMPSRIASVWFGSREVSSACSIAVFGNQLGIAVGFLLPPVLVPNVQDKEKLAYHISIMFFMIASVATALFILVIFVFREKPQYPPSRAQALIHIAESEENAYLRSIRRLFCNVNFVLLVASYGLNTGCFYALSTLLNRMVMLHYPGQELNAGRIGLTLVVAGMVGALISGIWLDRTKTYKQTTLLVYVMSLVGMVVYTFTLDLGFIWVVFVTAGALGFFMTGYLPLGFEYAAELTYPESEGTSSGLLNVSAQIFGIIFTISQGQIIDHFGTRAGNLFLCGFLFVGTIITVFIKADLRRQNANLDSERTKTLGEAPQTSIVPPYKESKF</sequence>
<dbReference type="PANTHER" id="PTHR10924:SF3">
    <property type="entry name" value="HEME TRANSPORTER FLVCR2"/>
    <property type="match status" value="1"/>
</dbReference>
<organism evidence="17 18">
    <name type="scientific">Gekko japonicus</name>
    <name type="common">Schlegel's Japanese gecko</name>
    <dbReference type="NCBI Taxonomy" id="146911"/>
    <lineage>
        <taxon>Eukaryota</taxon>
        <taxon>Metazoa</taxon>
        <taxon>Chordata</taxon>
        <taxon>Craniata</taxon>
        <taxon>Vertebrata</taxon>
        <taxon>Euteleostomi</taxon>
        <taxon>Lepidosauria</taxon>
        <taxon>Squamata</taxon>
        <taxon>Bifurcata</taxon>
        <taxon>Gekkota</taxon>
        <taxon>Gekkonidae</taxon>
        <taxon>Gekkoninae</taxon>
        <taxon>Gekko</taxon>
    </lineage>
</organism>
<keyword evidence="17" id="KW-1185">Reference proteome</keyword>
<evidence type="ECO:0000256" key="3">
    <source>
        <dbReference type="ARBA" id="ARBA00004651"/>
    </source>
</evidence>
<evidence type="ECO:0000256" key="9">
    <source>
        <dbReference type="ARBA" id="ARBA00023128"/>
    </source>
</evidence>
<feature type="domain" description="Major facilitator superfamily (MFS) profile" evidence="16">
    <location>
        <begin position="1"/>
        <end position="365"/>
    </location>
</feature>
<dbReference type="InterPro" id="IPR011701">
    <property type="entry name" value="MFS"/>
</dbReference>
<comment type="subcellular location">
    <subcellularLocation>
        <location evidence="3">Cell membrane</location>
        <topology evidence="3">Multi-pass membrane protein</topology>
    </subcellularLocation>
    <subcellularLocation>
        <location evidence="2">Endoplasmic reticulum membrane</location>
        <topology evidence="2">Multi-pass membrane protein</topology>
    </subcellularLocation>
    <subcellularLocation>
        <location evidence="1">Mitochondrion membrane</location>
        <topology evidence="1">Multi-pass membrane protein</topology>
    </subcellularLocation>
</comment>
<feature type="transmembrane region" description="Helical" evidence="15">
    <location>
        <begin position="252"/>
        <end position="268"/>
    </location>
</feature>
<evidence type="ECO:0000256" key="7">
    <source>
        <dbReference type="ARBA" id="ARBA00022824"/>
    </source>
</evidence>
<keyword evidence="5" id="KW-1003">Cell membrane</keyword>
<keyword evidence="8 15" id="KW-1133">Transmembrane helix</keyword>
<evidence type="ECO:0000256" key="13">
    <source>
        <dbReference type="ARBA" id="ARBA00045087"/>
    </source>
</evidence>
<evidence type="ECO:0000256" key="2">
    <source>
        <dbReference type="ARBA" id="ARBA00004477"/>
    </source>
</evidence>
<keyword evidence="18" id="KW-0675">Receptor</keyword>
<dbReference type="SUPFAM" id="SSF103473">
    <property type="entry name" value="MFS general substrate transporter"/>
    <property type="match status" value="1"/>
</dbReference>
<feature type="transmembrane region" description="Helical" evidence="15">
    <location>
        <begin position="314"/>
        <end position="334"/>
    </location>
</feature>
<evidence type="ECO:0000256" key="10">
    <source>
        <dbReference type="ARBA" id="ARBA00023136"/>
    </source>
</evidence>
<evidence type="ECO:0000256" key="4">
    <source>
        <dbReference type="ARBA" id="ARBA00022448"/>
    </source>
</evidence>
<dbReference type="Gene3D" id="1.20.1250.20">
    <property type="entry name" value="MFS general substrate transporter like domains"/>
    <property type="match status" value="1"/>
</dbReference>
<feature type="transmembrane region" description="Helical" evidence="15">
    <location>
        <begin position="177"/>
        <end position="200"/>
    </location>
</feature>
<comment type="catalytic activity">
    <reaction evidence="12">
        <text>choline(out) = choline(in)</text>
        <dbReference type="Rhea" id="RHEA:32751"/>
        <dbReference type="ChEBI" id="CHEBI:15354"/>
    </reaction>
</comment>
<evidence type="ECO:0000313" key="18">
    <source>
        <dbReference type="RefSeq" id="XP_015273850.1"/>
    </source>
</evidence>
<feature type="transmembrane region" description="Helical" evidence="15">
    <location>
        <begin position="274"/>
        <end position="294"/>
    </location>
</feature>
<dbReference type="RefSeq" id="XP_015273850.1">
    <property type="nucleotide sequence ID" value="XM_015418364.1"/>
</dbReference>
<dbReference type="Pfam" id="PF07690">
    <property type="entry name" value="MFS_1"/>
    <property type="match status" value="1"/>
</dbReference>
<feature type="transmembrane region" description="Helical" evidence="15">
    <location>
        <begin position="48"/>
        <end position="69"/>
    </location>
</feature>
<evidence type="ECO:0000256" key="5">
    <source>
        <dbReference type="ARBA" id="ARBA00022475"/>
    </source>
</evidence>
<comment type="similarity">
    <text evidence="14">Belongs to the major facilitator superfamily. Feline leukemia virus subgroup C receptor (TC 2.A.1.28.1) family.</text>
</comment>
<evidence type="ECO:0000256" key="15">
    <source>
        <dbReference type="SAM" id="Phobius"/>
    </source>
</evidence>
<dbReference type="GeneID" id="107116471"/>
<feature type="transmembrane region" description="Helical" evidence="15">
    <location>
        <begin position="121"/>
        <end position="145"/>
    </location>
</feature>
<comment type="catalytic activity">
    <reaction evidence="11">
        <text>heme b(in) = heme b(out)</text>
        <dbReference type="Rhea" id="RHEA:75443"/>
        <dbReference type="ChEBI" id="CHEBI:60344"/>
    </reaction>
</comment>
<keyword evidence="10 15" id="KW-0472">Membrane</keyword>
<evidence type="ECO:0000256" key="11">
    <source>
        <dbReference type="ARBA" id="ARBA00035075"/>
    </source>
</evidence>
<evidence type="ECO:0000256" key="6">
    <source>
        <dbReference type="ARBA" id="ARBA00022692"/>
    </source>
</evidence>
<dbReference type="InterPro" id="IPR036259">
    <property type="entry name" value="MFS_trans_sf"/>
</dbReference>
<protein>
    <submittedName>
        <fullName evidence="18">Feline leukemia virus subgroup C receptor-related protein 2</fullName>
    </submittedName>
</protein>
<comment type="catalytic activity">
    <reaction evidence="13">
        <text>ethanolamine(in) = ethanolamine(out)</text>
        <dbReference type="Rhea" id="RHEA:32747"/>
        <dbReference type="ChEBI" id="CHEBI:57603"/>
    </reaction>
</comment>
<dbReference type="PANTHER" id="PTHR10924">
    <property type="entry name" value="MAJOR FACILITATOR SUPERFAMILY PROTEIN-RELATED"/>
    <property type="match status" value="1"/>
</dbReference>
<dbReference type="InterPro" id="IPR049680">
    <property type="entry name" value="FLVCR1-2_SLC49-like"/>
</dbReference>
<evidence type="ECO:0000313" key="17">
    <source>
        <dbReference type="Proteomes" id="UP000694871"/>
    </source>
</evidence>
<dbReference type="Proteomes" id="UP000694871">
    <property type="component" value="Unplaced"/>
</dbReference>
<evidence type="ECO:0000256" key="8">
    <source>
        <dbReference type="ARBA" id="ARBA00022989"/>
    </source>
</evidence>
<feature type="transmembrane region" description="Helical" evidence="15">
    <location>
        <begin position="90"/>
        <end position="109"/>
    </location>
</feature>
<feature type="transmembrane region" description="Helical" evidence="15">
    <location>
        <begin position="220"/>
        <end position="240"/>
    </location>
</feature>
<reference evidence="18" key="1">
    <citation type="submission" date="2025-08" db="UniProtKB">
        <authorList>
            <consortium name="RefSeq"/>
        </authorList>
    </citation>
    <scope>IDENTIFICATION</scope>
</reference>
<dbReference type="PROSITE" id="PS50850">
    <property type="entry name" value="MFS"/>
    <property type="match status" value="1"/>
</dbReference>
<evidence type="ECO:0000256" key="12">
    <source>
        <dbReference type="ARBA" id="ARBA00036811"/>
    </source>
</evidence>
<evidence type="ECO:0000256" key="1">
    <source>
        <dbReference type="ARBA" id="ARBA00004225"/>
    </source>
</evidence>